<reference evidence="2 3" key="2">
    <citation type="journal article" date="2021" name="Front. Microbiol.">
        <title>Aerobic Denitrification and Heterotrophic Sulfur Oxidation in the Genus Halomonas Revealed by Six Novel Species Characterizations and Genome-Based Analysis.</title>
        <authorList>
            <person name="Wang L."/>
            <person name="Shao Z."/>
        </authorList>
    </citation>
    <scope>NUCLEOTIDE SEQUENCE</scope>
    <source>
        <strain evidence="1 3">MCCC 1A05748</strain>
        <strain evidence="2">MCCC 1A05776</strain>
    </source>
</reference>
<dbReference type="InterPro" id="IPR036374">
    <property type="entry name" value="OxRdtase_Mopterin-bd_sf"/>
</dbReference>
<gene>
    <name evidence="1" type="ORF">HOP60_14215</name>
    <name evidence="2" type="ORF">HOP61_08790</name>
</gene>
<accession>A0AAW4YTQ5</accession>
<dbReference type="EMBL" id="JABFTQ010000009">
    <property type="protein sequence ID" value="MCE8047879.1"/>
    <property type="molecule type" value="Genomic_DNA"/>
</dbReference>
<evidence type="ECO:0000313" key="2">
    <source>
        <dbReference type="EMBL" id="MCE8051386.1"/>
    </source>
</evidence>
<protein>
    <recommendedName>
        <fullName evidence="5">Oxidoreductase molybdopterin-binding domain-containing protein</fullName>
    </recommendedName>
</protein>
<keyword evidence="3" id="KW-1185">Reference proteome</keyword>
<comment type="caution">
    <text evidence="2">The sequence shown here is derived from an EMBL/GenBank/DDBJ whole genome shotgun (WGS) entry which is preliminary data.</text>
</comment>
<name>A0AAW4YTQ5_9GAMM</name>
<dbReference type="AlphaFoldDB" id="A0AAW4YTQ5"/>
<dbReference type="Proteomes" id="UP001320178">
    <property type="component" value="Unassembled WGS sequence"/>
</dbReference>
<organism evidence="2 4">
    <name type="scientific">Billgrantia desiderata</name>
    <dbReference type="NCBI Taxonomy" id="52021"/>
    <lineage>
        <taxon>Bacteria</taxon>
        <taxon>Pseudomonadati</taxon>
        <taxon>Pseudomonadota</taxon>
        <taxon>Gammaproteobacteria</taxon>
        <taxon>Oceanospirillales</taxon>
        <taxon>Halomonadaceae</taxon>
        <taxon>Billgrantia</taxon>
    </lineage>
</organism>
<evidence type="ECO:0000313" key="3">
    <source>
        <dbReference type="Proteomes" id="UP001320154"/>
    </source>
</evidence>
<evidence type="ECO:0000313" key="1">
    <source>
        <dbReference type="EMBL" id="MCE8047879.1"/>
    </source>
</evidence>
<evidence type="ECO:0008006" key="5">
    <source>
        <dbReference type="Google" id="ProtNLM"/>
    </source>
</evidence>
<dbReference type="SUPFAM" id="SSF56524">
    <property type="entry name" value="Oxidoreductase molybdopterin-binding domain"/>
    <property type="match status" value="1"/>
</dbReference>
<evidence type="ECO:0000313" key="4">
    <source>
        <dbReference type="Proteomes" id="UP001320178"/>
    </source>
</evidence>
<dbReference type="Proteomes" id="UP001320154">
    <property type="component" value="Unassembled WGS sequence"/>
</dbReference>
<reference evidence="2" key="1">
    <citation type="submission" date="2020-05" db="EMBL/GenBank/DDBJ databases">
        <authorList>
            <person name="Wang L."/>
            <person name="Shao Z."/>
        </authorList>
    </citation>
    <scope>NUCLEOTIDE SEQUENCE</scope>
    <source>
        <strain evidence="1">MCCC 1A05748</strain>
        <strain evidence="2">MCCC 1A05776</strain>
    </source>
</reference>
<proteinExistence type="predicted"/>
<dbReference type="EMBL" id="JABFTS010000002">
    <property type="protein sequence ID" value="MCE8051386.1"/>
    <property type="molecule type" value="Genomic_DNA"/>
</dbReference>
<sequence length="163" mass="19079">MIMFQSGRDVYGRALAVLLGVLLLAPAVQANPDSLLLHDGEREIELSIESLRERADVEFRFFEPYLSEEVSIRGLVFRDLLVEHFGRVPPQLHFEAWDDYDVTLSDWDDPNWILVTHQDDEPISLRQRGPVRLVERDYGSRDPANLRNFNDWVWMIRSIEAVW</sequence>